<protein>
    <recommendedName>
        <fullName evidence="5">HTH lysR-type domain-containing protein</fullName>
    </recommendedName>
</protein>
<dbReference type="Pfam" id="PF00126">
    <property type="entry name" value="HTH_1"/>
    <property type="match status" value="1"/>
</dbReference>
<evidence type="ECO:0000256" key="2">
    <source>
        <dbReference type="ARBA" id="ARBA00023015"/>
    </source>
</evidence>
<dbReference type="InterPro" id="IPR036388">
    <property type="entry name" value="WH-like_DNA-bd_sf"/>
</dbReference>
<dbReference type="PROSITE" id="PS50931">
    <property type="entry name" value="HTH_LYSR"/>
    <property type="match status" value="1"/>
</dbReference>
<dbReference type="PANTHER" id="PTHR30346:SF28">
    <property type="entry name" value="HTH-TYPE TRANSCRIPTIONAL REGULATOR CYNR"/>
    <property type="match status" value="1"/>
</dbReference>
<dbReference type="GO" id="GO:0032993">
    <property type="term" value="C:protein-DNA complex"/>
    <property type="evidence" value="ECO:0007669"/>
    <property type="project" value="TreeGrafter"/>
</dbReference>
<dbReference type="FunFam" id="1.10.10.10:FF:000001">
    <property type="entry name" value="LysR family transcriptional regulator"/>
    <property type="match status" value="1"/>
</dbReference>
<dbReference type="EMBL" id="PPEL01000131">
    <property type="protein sequence ID" value="PNV64251.1"/>
    <property type="molecule type" value="Genomic_DNA"/>
</dbReference>
<dbReference type="Proteomes" id="UP000236488">
    <property type="component" value="Unassembled WGS sequence"/>
</dbReference>
<organism evidence="6 7">
    <name type="scientific">Rubneribacter badeniensis</name>
    <dbReference type="NCBI Taxonomy" id="2070688"/>
    <lineage>
        <taxon>Bacteria</taxon>
        <taxon>Bacillati</taxon>
        <taxon>Actinomycetota</taxon>
        <taxon>Coriobacteriia</taxon>
        <taxon>Eggerthellales</taxon>
        <taxon>Eggerthellaceae</taxon>
        <taxon>Rubneribacter</taxon>
    </lineage>
</organism>
<keyword evidence="2" id="KW-0805">Transcription regulation</keyword>
<evidence type="ECO:0000313" key="6">
    <source>
        <dbReference type="EMBL" id="PNV64251.1"/>
    </source>
</evidence>
<evidence type="ECO:0000259" key="5">
    <source>
        <dbReference type="PROSITE" id="PS50931"/>
    </source>
</evidence>
<dbReference type="PRINTS" id="PR00039">
    <property type="entry name" value="HTHLYSR"/>
</dbReference>
<dbReference type="PANTHER" id="PTHR30346">
    <property type="entry name" value="TRANSCRIPTIONAL DUAL REGULATOR HCAR-RELATED"/>
    <property type="match status" value="1"/>
</dbReference>
<comment type="caution">
    <text evidence="6">The sequence shown here is derived from an EMBL/GenBank/DDBJ whole genome shotgun (WGS) entry which is preliminary data.</text>
</comment>
<evidence type="ECO:0000256" key="4">
    <source>
        <dbReference type="ARBA" id="ARBA00023163"/>
    </source>
</evidence>
<keyword evidence="3" id="KW-0238">DNA-binding</keyword>
<evidence type="ECO:0000256" key="1">
    <source>
        <dbReference type="ARBA" id="ARBA00009437"/>
    </source>
</evidence>
<feature type="domain" description="HTH lysR-type" evidence="5">
    <location>
        <begin position="49"/>
        <end position="105"/>
    </location>
</feature>
<keyword evidence="7" id="KW-1185">Reference proteome</keyword>
<dbReference type="SUPFAM" id="SSF46785">
    <property type="entry name" value="Winged helix' DNA-binding domain"/>
    <property type="match status" value="1"/>
</dbReference>
<accession>A0A2K2U1S9</accession>
<gene>
    <name evidence="6" type="ORF">C2L80_12960</name>
</gene>
<proteinExistence type="inferred from homology"/>
<dbReference type="SUPFAM" id="SSF53850">
    <property type="entry name" value="Periplasmic binding protein-like II"/>
    <property type="match status" value="1"/>
</dbReference>
<dbReference type="GO" id="GO:0003677">
    <property type="term" value="F:DNA binding"/>
    <property type="evidence" value="ECO:0007669"/>
    <property type="project" value="UniProtKB-KW"/>
</dbReference>
<name>A0A2K2U1S9_9ACTN</name>
<dbReference type="InterPro" id="IPR000847">
    <property type="entry name" value="LysR_HTH_N"/>
</dbReference>
<comment type="similarity">
    <text evidence="1">Belongs to the LysR transcriptional regulatory family.</text>
</comment>
<reference evidence="6 7" key="1">
    <citation type="journal article" date="2018" name="Int. J. Syst. Evol. Microbiol.">
        <title>Rubneribacter badeniensis gen. nov., sp. nov. and Enteroscipio rubneri gen. nov., sp. nov., new members of the Eggerthellaceae isolated from human faeces.</title>
        <authorList>
            <person name="Danylec N."/>
            <person name="Gobl A."/>
            <person name="Stoll D.A."/>
            <person name="Hetzer B."/>
            <person name="Kulling S.E."/>
            <person name="Huch M."/>
        </authorList>
    </citation>
    <scope>NUCLEOTIDE SEQUENCE [LARGE SCALE GENOMIC DNA]</scope>
    <source>
        <strain evidence="6 7">ResAG-85</strain>
    </source>
</reference>
<dbReference type="InterPro" id="IPR036390">
    <property type="entry name" value="WH_DNA-bd_sf"/>
</dbReference>
<evidence type="ECO:0000256" key="3">
    <source>
        <dbReference type="ARBA" id="ARBA00023125"/>
    </source>
</evidence>
<dbReference type="AlphaFoldDB" id="A0A2K2U1S9"/>
<keyword evidence="4" id="KW-0804">Transcription</keyword>
<sequence length="344" mass="38224">MCPLRFVMGRSGVGFPARAVLEWTRLERRGRALRQGANKRDDRFWGRGMRLETLREFVVFAKCRNFSAAAQELHLSQPAMSVHISNLEKELGFKLVDRRRGAELTPAGQRFLAGVQSALASYDDAIRDCGELVRSYPPVRIKTTGNIPYLPALLERADGIPFELVEISVDSLPLLFELDKGIVDISECYDFSFSSALSADAERRGIATARVTNDRVRICLQKDHPLASRDELRREDLRGCTVAITSSKWYDFMVAQALHLLGDDLGLTFRMVPVASPLALRYIELGDALALCGINTEALTGRDDVALFDTLDGAPLELAQMVAYRADDPNPNVHALVEAFSSFC</sequence>
<dbReference type="Gene3D" id="1.10.10.10">
    <property type="entry name" value="Winged helix-like DNA-binding domain superfamily/Winged helix DNA-binding domain"/>
    <property type="match status" value="1"/>
</dbReference>
<evidence type="ECO:0000313" key="7">
    <source>
        <dbReference type="Proteomes" id="UP000236488"/>
    </source>
</evidence>
<dbReference type="GO" id="GO:0003700">
    <property type="term" value="F:DNA-binding transcription factor activity"/>
    <property type="evidence" value="ECO:0007669"/>
    <property type="project" value="InterPro"/>
</dbReference>